<dbReference type="InterPro" id="IPR003591">
    <property type="entry name" value="Leu-rich_rpt_typical-subtyp"/>
</dbReference>
<accession>A0A0L0T8R0</accession>
<dbReference type="STRING" id="578462.A0A0L0T8R0"/>
<evidence type="ECO:0000313" key="4">
    <source>
        <dbReference type="EMBL" id="KNE71137.1"/>
    </source>
</evidence>
<proteinExistence type="predicted"/>
<gene>
    <name evidence="4" type="ORF">AMAG_15804</name>
</gene>
<dbReference type="InterPro" id="IPR025875">
    <property type="entry name" value="Leu-rich_rpt_4"/>
</dbReference>
<dbReference type="PANTHER" id="PTHR46652:SF3">
    <property type="entry name" value="LEUCINE-RICH REPEAT-CONTAINING PROTEIN 9"/>
    <property type="match status" value="1"/>
</dbReference>
<dbReference type="InterPro" id="IPR001611">
    <property type="entry name" value="Leu-rich_rpt"/>
</dbReference>
<organism evidence="4 5">
    <name type="scientific">Allomyces macrogynus (strain ATCC 38327)</name>
    <name type="common">Allomyces javanicus var. macrogynus</name>
    <dbReference type="NCBI Taxonomy" id="578462"/>
    <lineage>
        <taxon>Eukaryota</taxon>
        <taxon>Fungi</taxon>
        <taxon>Fungi incertae sedis</taxon>
        <taxon>Blastocladiomycota</taxon>
        <taxon>Blastocladiomycetes</taxon>
        <taxon>Blastocladiales</taxon>
        <taxon>Blastocladiaceae</taxon>
        <taxon>Allomyces</taxon>
    </lineage>
</organism>
<protein>
    <recommendedName>
        <fullName evidence="6">Protein phosphatase 1 regulatory subunit 7</fullName>
    </recommendedName>
</protein>
<feature type="compositionally biased region" description="Basic and acidic residues" evidence="3">
    <location>
        <begin position="40"/>
        <end position="61"/>
    </location>
</feature>
<evidence type="ECO:0000256" key="3">
    <source>
        <dbReference type="SAM" id="MobiDB-lite"/>
    </source>
</evidence>
<reference evidence="4 5" key="1">
    <citation type="submission" date="2009-11" db="EMBL/GenBank/DDBJ databases">
        <title>Annotation of Allomyces macrogynus ATCC 38327.</title>
        <authorList>
            <consortium name="The Broad Institute Genome Sequencing Platform"/>
            <person name="Russ C."/>
            <person name="Cuomo C."/>
            <person name="Burger G."/>
            <person name="Gray M.W."/>
            <person name="Holland P.W.H."/>
            <person name="King N."/>
            <person name="Lang F.B.F."/>
            <person name="Roger A.J."/>
            <person name="Ruiz-Trillo I."/>
            <person name="Young S.K."/>
            <person name="Zeng Q."/>
            <person name="Gargeya S."/>
            <person name="Fitzgerald M."/>
            <person name="Haas B."/>
            <person name="Abouelleil A."/>
            <person name="Alvarado L."/>
            <person name="Arachchi H.M."/>
            <person name="Berlin A."/>
            <person name="Chapman S.B."/>
            <person name="Gearin G."/>
            <person name="Goldberg J."/>
            <person name="Griggs A."/>
            <person name="Gujja S."/>
            <person name="Hansen M."/>
            <person name="Heiman D."/>
            <person name="Howarth C."/>
            <person name="Larimer J."/>
            <person name="Lui A."/>
            <person name="MacDonald P.J.P."/>
            <person name="McCowen C."/>
            <person name="Montmayeur A."/>
            <person name="Murphy C."/>
            <person name="Neiman D."/>
            <person name="Pearson M."/>
            <person name="Priest M."/>
            <person name="Roberts A."/>
            <person name="Saif S."/>
            <person name="Shea T."/>
            <person name="Sisk P."/>
            <person name="Stolte C."/>
            <person name="Sykes S."/>
            <person name="Wortman J."/>
            <person name="Nusbaum C."/>
            <person name="Birren B."/>
        </authorList>
    </citation>
    <scope>NUCLEOTIDE SEQUENCE [LARGE SCALE GENOMIC DNA]</scope>
    <source>
        <strain evidence="4 5">ATCC 38327</strain>
    </source>
</reference>
<dbReference type="VEuPathDB" id="FungiDB:AMAG_15804"/>
<dbReference type="Gene3D" id="3.80.10.10">
    <property type="entry name" value="Ribonuclease Inhibitor"/>
    <property type="match status" value="3"/>
</dbReference>
<feature type="region of interest" description="Disordered" evidence="3">
    <location>
        <begin position="1"/>
        <end position="21"/>
    </location>
</feature>
<sequence length="379" mass="42307">MDQTDVPDRSPRLEPAADANGATDALITSLGAVRVAHPLPAHDADDHDDHDDHSEDERHADDDDATTTAVGAEEIVDESVFLADVPDNCPDLDLTHCRLRDMAALGLGRLTQLERLGMRQNLFAHIEGIDGLAGNLRELDLYDNRIAKIHALAAFEKLETLDLSFNKIKRIPKGVFDKLNNLTDLYFVANKISTIEHLDGLTSLRNLELGANRIRTIENLDHLTNLTQLWLGKNKITSLAGLASLQNLTLLSIQSNRIVDLTGLENLPNLEELYMSHNGVLELAHLENNGKLRVLDVCNNRISKLENIAHLVNLEELWISYNHLDDWDAVEAQTKDLAKLETIYLEGNPLQKSAGASYRTRVKVLIPWIKQIDATFVRN</sequence>
<dbReference type="PROSITE" id="PS51450">
    <property type="entry name" value="LRR"/>
    <property type="match status" value="8"/>
</dbReference>
<dbReference type="Proteomes" id="UP000054350">
    <property type="component" value="Unassembled WGS sequence"/>
</dbReference>
<dbReference type="OMA" id="NRIEEWN"/>
<name>A0A0L0T8R0_ALLM3</name>
<dbReference type="Pfam" id="PF13855">
    <property type="entry name" value="LRR_8"/>
    <property type="match status" value="1"/>
</dbReference>
<feature type="compositionally biased region" description="Basic and acidic residues" evidence="3">
    <location>
        <begin position="1"/>
        <end position="12"/>
    </location>
</feature>
<feature type="region of interest" description="Disordered" evidence="3">
    <location>
        <begin position="36"/>
        <end position="66"/>
    </location>
</feature>
<reference evidence="5" key="2">
    <citation type="submission" date="2009-11" db="EMBL/GenBank/DDBJ databases">
        <title>The Genome Sequence of Allomyces macrogynus strain ATCC 38327.</title>
        <authorList>
            <consortium name="The Broad Institute Genome Sequencing Platform"/>
            <person name="Russ C."/>
            <person name="Cuomo C."/>
            <person name="Shea T."/>
            <person name="Young S.K."/>
            <person name="Zeng Q."/>
            <person name="Koehrsen M."/>
            <person name="Haas B."/>
            <person name="Borodovsky M."/>
            <person name="Guigo R."/>
            <person name="Alvarado L."/>
            <person name="Berlin A."/>
            <person name="Borenstein D."/>
            <person name="Chen Z."/>
            <person name="Engels R."/>
            <person name="Freedman E."/>
            <person name="Gellesch M."/>
            <person name="Goldberg J."/>
            <person name="Griggs A."/>
            <person name="Gujja S."/>
            <person name="Heiman D."/>
            <person name="Hepburn T."/>
            <person name="Howarth C."/>
            <person name="Jen D."/>
            <person name="Larson L."/>
            <person name="Lewis B."/>
            <person name="Mehta T."/>
            <person name="Park D."/>
            <person name="Pearson M."/>
            <person name="Roberts A."/>
            <person name="Saif S."/>
            <person name="Shenoy N."/>
            <person name="Sisk P."/>
            <person name="Stolte C."/>
            <person name="Sykes S."/>
            <person name="Walk T."/>
            <person name="White J."/>
            <person name="Yandava C."/>
            <person name="Burger G."/>
            <person name="Gray M.W."/>
            <person name="Holland P.W.H."/>
            <person name="King N."/>
            <person name="Lang F.B.F."/>
            <person name="Roger A.J."/>
            <person name="Ruiz-Trillo I."/>
            <person name="Lander E."/>
            <person name="Nusbaum C."/>
        </authorList>
    </citation>
    <scope>NUCLEOTIDE SEQUENCE [LARGE SCALE GENOMIC DNA]</scope>
    <source>
        <strain evidence="5">ATCC 38327</strain>
    </source>
</reference>
<dbReference type="InterPro" id="IPR050836">
    <property type="entry name" value="SDS22/Internalin_LRR"/>
</dbReference>
<dbReference type="InterPro" id="IPR032675">
    <property type="entry name" value="LRR_dom_sf"/>
</dbReference>
<dbReference type="SMART" id="SM00369">
    <property type="entry name" value="LRR_TYP"/>
    <property type="match status" value="8"/>
</dbReference>
<evidence type="ECO:0000313" key="5">
    <source>
        <dbReference type="Proteomes" id="UP000054350"/>
    </source>
</evidence>
<dbReference type="AlphaFoldDB" id="A0A0L0T8R0"/>
<dbReference type="OrthoDB" id="266138at2759"/>
<dbReference type="PANTHER" id="PTHR46652">
    <property type="entry name" value="LEUCINE-RICH REPEAT AND IQ DOMAIN-CONTAINING PROTEIN 1-RELATED"/>
    <property type="match status" value="1"/>
</dbReference>
<keyword evidence="2" id="KW-0677">Repeat</keyword>
<dbReference type="Pfam" id="PF12799">
    <property type="entry name" value="LRR_4"/>
    <property type="match status" value="2"/>
</dbReference>
<evidence type="ECO:0000256" key="2">
    <source>
        <dbReference type="ARBA" id="ARBA00022737"/>
    </source>
</evidence>
<keyword evidence="1" id="KW-0433">Leucine-rich repeat</keyword>
<evidence type="ECO:0008006" key="6">
    <source>
        <dbReference type="Google" id="ProtNLM"/>
    </source>
</evidence>
<dbReference type="SMART" id="SM00365">
    <property type="entry name" value="LRR_SD22"/>
    <property type="match status" value="11"/>
</dbReference>
<dbReference type="SUPFAM" id="SSF52058">
    <property type="entry name" value="L domain-like"/>
    <property type="match status" value="1"/>
</dbReference>
<evidence type="ECO:0000256" key="1">
    <source>
        <dbReference type="ARBA" id="ARBA00022614"/>
    </source>
</evidence>
<dbReference type="EMBL" id="GG745370">
    <property type="protein sequence ID" value="KNE71137.1"/>
    <property type="molecule type" value="Genomic_DNA"/>
</dbReference>
<dbReference type="eggNOG" id="KOG0531">
    <property type="taxonomic scope" value="Eukaryota"/>
</dbReference>
<keyword evidence="5" id="KW-1185">Reference proteome</keyword>